<accession>A0A1H8ZDA2</accession>
<evidence type="ECO:0000313" key="4">
    <source>
        <dbReference type="Proteomes" id="UP000199021"/>
    </source>
</evidence>
<dbReference type="Proteomes" id="UP000199021">
    <property type="component" value="Unassembled WGS sequence"/>
</dbReference>
<evidence type="ECO:0000256" key="1">
    <source>
        <dbReference type="SAM" id="Phobius"/>
    </source>
</evidence>
<protein>
    <submittedName>
        <fullName evidence="3">CcmD family protein</fullName>
    </submittedName>
</protein>
<feature type="signal peptide" evidence="2">
    <location>
        <begin position="1"/>
        <end position="20"/>
    </location>
</feature>
<sequence>MTRLALTLFLFTSTVAQLCAQSASEPPADFLRSMGKLYVVVAVIVLVFLGLAIYLWSLDRKLTRLENQIDDHV</sequence>
<evidence type="ECO:0000313" key="3">
    <source>
        <dbReference type="EMBL" id="SEP62341.1"/>
    </source>
</evidence>
<dbReference type="RefSeq" id="WP_090165002.1">
    <property type="nucleotide sequence ID" value="NZ_FOFB01000001.1"/>
</dbReference>
<dbReference type="OrthoDB" id="1495712at2"/>
<proteinExistence type="predicted"/>
<dbReference type="InParanoid" id="A0A1H8ZDA2"/>
<dbReference type="AlphaFoldDB" id="A0A1H8ZDA2"/>
<dbReference type="STRING" id="478744.SAMN05444359_101278"/>
<reference evidence="4" key="1">
    <citation type="submission" date="2016-10" db="EMBL/GenBank/DDBJ databases">
        <authorList>
            <person name="Varghese N."/>
            <person name="Submissions S."/>
        </authorList>
    </citation>
    <scope>NUCLEOTIDE SEQUENCE [LARGE SCALE GENOMIC DNA]</scope>
    <source>
        <strain evidence="4">DSM 24740</strain>
    </source>
</reference>
<dbReference type="EMBL" id="FOFB01000001">
    <property type="protein sequence ID" value="SEP62341.1"/>
    <property type="molecule type" value="Genomic_DNA"/>
</dbReference>
<dbReference type="InterPro" id="IPR030888">
    <property type="entry name" value="Put_ccm"/>
</dbReference>
<gene>
    <name evidence="3" type="ORF">SAMN05444359_101278</name>
</gene>
<keyword evidence="1" id="KW-0812">Transmembrane</keyword>
<name>A0A1H8ZDA2_9BACT</name>
<dbReference type="Pfam" id="PF20077">
    <property type="entry name" value="CcmD_alt"/>
    <property type="match status" value="1"/>
</dbReference>
<evidence type="ECO:0000256" key="2">
    <source>
        <dbReference type="SAM" id="SignalP"/>
    </source>
</evidence>
<feature type="chain" id="PRO_5011657591" evidence="2">
    <location>
        <begin position="21"/>
        <end position="73"/>
    </location>
</feature>
<dbReference type="NCBIfam" id="TIGR04391">
    <property type="entry name" value="CcmD_alt_fam"/>
    <property type="match status" value="1"/>
</dbReference>
<feature type="transmembrane region" description="Helical" evidence="1">
    <location>
        <begin position="36"/>
        <end position="56"/>
    </location>
</feature>
<keyword evidence="4" id="KW-1185">Reference proteome</keyword>
<keyword evidence="1" id="KW-0472">Membrane</keyword>
<keyword evidence="2" id="KW-0732">Signal</keyword>
<keyword evidence="1" id="KW-1133">Transmembrane helix</keyword>
<organism evidence="3 4">
    <name type="scientific">Neolewinella agarilytica</name>
    <dbReference type="NCBI Taxonomy" id="478744"/>
    <lineage>
        <taxon>Bacteria</taxon>
        <taxon>Pseudomonadati</taxon>
        <taxon>Bacteroidota</taxon>
        <taxon>Saprospiria</taxon>
        <taxon>Saprospirales</taxon>
        <taxon>Lewinellaceae</taxon>
        <taxon>Neolewinella</taxon>
    </lineage>
</organism>